<keyword evidence="3" id="KW-0812">Transmembrane</keyword>
<feature type="coiled-coil region" evidence="1">
    <location>
        <begin position="207"/>
        <end position="357"/>
    </location>
</feature>
<dbReference type="Proteomes" id="UP000800082">
    <property type="component" value="Unassembled WGS sequence"/>
</dbReference>
<name>A0A6A5RE53_9PLEO</name>
<keyword evidence="5" id="KW-1185">Reference proteome</keyword>
<keyword evidence="1" id="KW-0175">Coiled coil</keyword>
<gene>
    <name evidence="4" type="ORF">M421DRAFT_423308</name>
</gene>
<dbReference type="RefSeq" id="XP_033446005.1">
    <property type="nucleotide sequence ID" value="XM_033593421.1"/>
</dbReference>
<dbReference type="AlphaFoldDB" id="A0A6A5RE53"/>
<evidence type="ECO:0000256" key="3">
    <source>
        <dbReference type="SAM" id="Phobius"/>
    </source>
</evidence>
<evidence type="ECO:0000313" key="4">
    <source>
        <dbReference type="EMBL" id="KAF1925753.1"/>
    </source>
</evidence>
<feature type="region of interest" description="Disordered" evidence="2">
    <location>
        <begin position="13"/>
        <end position="70"/>
    </location>
</feature>
<feature type="transmembrane region" description="Helical" evidence="3">
    <location>
        <begin position="777"/>
        <end position="796"/>
    </location>
</feature>
<keyword evidence="3" id="KW-0472">Membrane</keyword>
<keyword evidence="3" id="KW-1133">Transmembrane helix</keyword>
<evidence type="ECO:0000256" key="1">
    <source>
        <dbReference type="SAM" id="Coils"/>
    </source>
</evidence>
<dbReference type="OrthoDB" id="3798748at2759"/>
<feature type="coiled-coil region" evidence="1">
    <location>
        <begin position="94"/>
        <end position="163"/>
    </location>
</feature>
<evidence type="ECO:0000256" key="2">
    <source>
        <dbReference type="SAM" id="MobiDB-lite"/>
    </source>
</evidence>
<accession>A0A6A5RE53</accession>
<organism evidence="4 5">
    <name type="scientific">Didymella exigua CBS 183.55</name>
    <dbReference type="NCBI Taxonomy" id="1150837"/>
    <lineage>
        <taxon>Eukaryota</taxon>
        <taxon>Fungi</taxon>
        <taxon>Dikarya</taxon>
        <taxon>Ascomycota</taxon>
        <taxon>Pezizomycotina</taxon>
        <taxon>Dothideomycetes</taxon>
        <taxon>Pleosporomycetidae</taxon>
        <taxon>Pleosporales</taxon>
        <taxon>Pleosporineae</taxon>
        <taxon>Didymellaceae</taxon>
        <taxon>Didymella</taxon>
    </lineage>
</organism>
<feature type="transmembrane region" description="Helical" evidence="3">
    <location>
        <begin position="724"/>
        <end position="757"/>
    </location>
</feature>
<dbReference type="GeneID" id="54351089"/>
<proteinExistence type="predicted"/>
<sequence length="872" mass="96925">MAERIARKMANDLLNTQKMAQGSTANPEEVVNLEEEREHSTTENGKFQVESETDQGHPANVSDPAGDTNDIHVECQRDRKELIAKFEGLCYATNERHRIANNKLEAKNEELEAEKDKLHCQVQQAKDGRAEAEEQLEKLREEAQRNAQELRSASSRLNTLEEEHHELLGHVEERVATGLAEARVISDRQQEDLLDAKTRLSLAIPEIQGLKHEADGCQQELIKVRSEGAKLQFDLDHQKQVEKHLSENNERLLVDLKEEQQRRQALAVKCHELAVQFAKTRQALEESEKSEAEHREALEMLQDELGSAQDGVIQQQQELQEQVEILATQVEEHAGQIAIRDQRIESLERDNDELMRKLDTSRPVVLRSISIASHKSLAAELDINDDQSESALSDDEDAVMEQVELELSSTHHISITPHEVAKPQLTVSVSDAVATPPRARQDSLLEHSPARSVSSVELPLPIRPVLDIFEDTVADFAPDWPANPALPFSGTTAKSLSSIDVEPTSLVDPDITNADYEPIEADVTGGMQMVQTHLEETSIFAPAEPAPALSPAFQRLTMHVFKQSVFQVDPKSGRVCVTDPHTDRVKYGEIRRCLEPNARPATSAHESGHLMSMEPPLAYKRGSWEEVPIPESLAQPRVASKSRTRCLIYPFPTSLKRTDARDLDVRTSQWPIEEESTHELAASPATLATSDLTTTVDIWPISTATSPGIVSTTQKKGSARSMQILVLLLMLVVGVHSAALLAFLLAFFGVLLTSLELYTALYKPVSSTSRKELDSKLHYLLHALTVLLVFFCWRFWTQVHAWEQVNGVGFGEGFGSAHDDFGPYGDGHFLLSRLPLNWVSADSHLPAKAVEIIVSTASALEGLVGLEPTPSF</sequence>
<feature type="compositionally biased region" description="Polar residues" evidence="2">
    <location>
        <begin position="13"/>
        <end position="26"/>
    </location>
</feature>
<protein>
    <submittedName>
        <fullName evidence="4">Uncharacterized protein</fullName>
    </submittedName>
</protein>
<reference evidence="4" key="1">
    <citation type="journal article" date="2020" name="Stud. Mycol.">
        <title>101 Dothideomycetes genomes: a test case for predicting lifestyles and emergence of pathogens.</title>
        <authorList>
            <person name="Haridas S."/>
            <person name="Albert R."/>
            <person name="Binder M."/>
            <person name="Bloem J."/>
            <person name="Labutti K."/>
            <person name="Salamov A."/>
            <person name="Andreopoulos B."/>
            <person name="Baker S."/>
            <person name="Barry K."/>
            <person name="Bills G."/>
            <person name="Bluhm B."/>
            <person name="Cannon C."/>
            <person name="Castanera R."/>
            <person name="Culley D."/>
            <person name="Daum C."/>
            <person name="Ezra D."/>
            <person name="Gonzalez J."/>
            <person name="Henrissat B."/>
            <person name="Kuo A."/>
            <person name="Liang C."/>
            <person name="Lipzen A."/>
            <person name="Lutzoni F."/>
            <person name="Magnuson J."/>
            <person name="Mondo S."/>
            <person name="Nolan M."/>
            <person name="Ohm R."/>
            <person name="Pangilinan J."/>
            <person name="Park H.-J."/>
            <person name="Ramirez L."/>
            <person name="Alfaro M."/>
            <person name="Sun H."/>
            <person name="Tritt A."/>
            <person name="Yoshinaga Y."/>
            <person name="Zwiers L.-H."/>
            <person name="Turgeon B."/>
            <person name="Goodwin S."/>
            <person name="Spatafora J."/>
            <person name="Crous P."/>
            <person name="Grigoriev I."/>
        </authorList>
    </citation>
    <scope>NUCLEOTIDE SEQUENCE</scope>
    <source>
        <strain evidence="4">CBS 183.55</strain>
    </source>
</reference>
<dbReference type="EMBL" id="ML978981">
    <property type="protein sequence ID" value="KAF1925753.1"/>
    <property type="molecule type" value="Genomic_DNA"/>
</dbReference>
<evidence type="ECO:0000313" key="5">
    <source>
        <dbReference type="Proteomes" id="UP000800082"/>
    </source>
</evidence>